<dbReference type="InterPro" id="IPR013539">
    <property type="entry name" value="PurB_C"/>
</dbReference>
<dbReference type="PRINTS" id="PR00149">
    <property type="entry name" value="FUMRATELYASE"/>
</dbReference>
<evidence type="ECO:0000256" key="8">
    <source>
        <dbReference type="ARBA" id="ARBA00024477"/>
    </source>
</evidence>
<dbReference type="Proteomes" id="UP000218427">
    <property type="component" value="Unassembled WGS sequence"/>
</dbReference>
<evidence type="ECO:0000256" key="4">
    <source>
        <dbReference type="ARBA" id="ARBA00012339"/>
    </source>
</evidence>
<dbReference type="CDD" id="cd01598">
    <property type="entry name" value="PurB"/>
    <property type="match status" value="1"/>
</dbReference>
<feature type="domain" description="Adenylosuccinate lyase PurB C-terminal" evidence="15">
    <location>
        <begin position="333"/>
        <end position="447"/>
    </location>
</feature>
<comment type="function">
    <text evidence="9">Catalyzes two reactions in de novo purine nucleotide biosynthesis. Catalyzes the breakdown of 5-aminoimidazole- (N-succinylocarboxamide) ribotide (SAICAR or 2-[5-amino-1-(5-phospho-beta-D-ribosyl)imidazole-4-carboxamido]succinate) to 5-aminoimidazole-4-carboxamide ribotide (AICAR or 5-amino-1-(5-phospho-beta-D-ribosyl)imidazole-4-carboxamide) and fumarate, and of adenylosuccinate (ADS or N(6)-(1,2-dicarboxyethyl)-AMP) to adenosine monophosphate (AMP) and fumarate.</text>
</comment>
<evidence type="ECO:0000256" key="9">
    <source>
        <dbReference type="ARBA" id="ARBA00025012"/>
    </source>
</evidence>
<evidence type="ECO:0000256" key="10">
    <source>
        <dbReference type="ARBA" id="ARBA00030717"/>
    </source>
</evidence>
<comment type="catalytic activity">
    <reaction evidence="11">
        <text>N(6)-(1,2-dicarboxyethyl)-AMP = fumarate + AMP</text>
        <dbReference type="Rhea" id="RHEA:16853"/>
        <dbReference type="ChEBI" id="CHEBI:29806"/>
        <dbReference type="ChEBI" id="CHEBI:57567"/>
        <dbReference type="ChEBI" id="CHEBI:456215"/>
        <dbReference type="EC" id="4.3.2.2"/>
    </reaction>
    <physiologicalReaction direction="left-to-right" evidence="11">
        <dbReference type="Rhea" id="RHEA:16854"/>
    </physiologicalReaction>
</comment>
<dbReference type="PANTHER" id="PTHR43411:SF1">
    <property type="entry name" value="ADENYLOSUCCINATE LYASE"/>
    <property type="match status" value="1"/>
</dbReference>
<dbReference type="GO" id="GO:0016829">
    <property type="term" value="F:lyase activity"/>
    <property type="evidence" value="ECO:0007669"/>
    <property type="project" value="UniProtKB-KW"/>
</dbReference>
<dbReference type="InterPro" id="IPR008948">
    <property type="entry name" value="L-Aspartase-like"/>
</dbReference>
<keyword evidence="7 13" id="KW-0456">Lyase</keyword>
<evidence type="ECO:0000256" key="1">
    <source>
        <dbReference type="ARBA" id="ARBA00004706"/>
    </source>
</evidence>
<organism evidence="16 17">
    <name type="scientific">Microbulbifer flavimaris</name>
    <dbReference type="NCBI Taxonomy" id="1781068"/>
    <lineage>
        <taxon>Bacteria</taxon>
        <taxon>Pseudomonadati</taxon>
        <taxon>Pseudomonadota</taxon>
        <taxon>Gammaproteobacteria</taxon>
        <taxon>Cellvibrionales</taxon>
        <taxon>Microbulbiferaceae</taxon>
        <taxon>Microbulbifer</taxon>
    </lineage>
</organism>
<feature type="domain" description="Fumarate lyase N-terminal" evidence="14">
    <location>
        <begin position="16"/>
        <end position="314"/>
    </location>
</feature>
<dbReference type="InterPro" id="IPR004769">
    <property type="entry name" value="Pur_lyase"/>
</dbReference>
<dbReference type="PANTHER" id="PTHR43411">
    <property type="entry name" value="ADENYLOSUCCINATE LYASE"/>
    <property type="match status" value="1"/>
</dbReference>
<dbReference type="InterPro" id="IPR022761">
    <property type="entry name" value="Fumarate_lyase_N"/>
</dbReference>
<dbReference type="NCBIfam" id="TIGR00928">
    <property type="entry name" value="purB"/>
    <property type="match status" value="1"/>
</dbReference>
<dbReference type="Gene3D" id="1.20.200.10">
    <property type="entry name" value="Fumarase/aspartase (Central domain)"/>
    <property type="match status" value="1"/>
</dbReference>
<dbReference type="Pfam" id="PF08328">
    <property type="entry name" value="ASL_C"/>
    <property type="match status" value="1"/>
</dbReference>
<dbReference type="EC" id="4.3.2.2" evidence="4 12"/>
<dbReference type="RefSeq" id="WP_067080980.1">
    <property type="nucleotide sequence ID" value="NZ_LRFG02000001.1"/>
</dbReference>
<reference evidence="16" key="1">
    <citation type="submission" date="2017-08" db="EMBL/GenBank/DDBJ databases">
        <title>Microbulbifer marisrubri sp. nov., a halophilic alphaproteobacterium isolated from marine sediment of the Yellow Sea, China.</title>
        <authorList>
            <person name="Zhang G."/>
            <person name="Xiong Q."/>
        </authorList>
    </citation>
    <scope>NUCLEOTIDE SEQUENCE [LARGE SCALE GENOMIC DNA]</scope>
    <source>
        <strain evidence="16">WRN-8</strain>
    </source>
</reference>
<evidence type="ECO:0000256" key="3">
    <source>
        <dbReference type="ARBA" id="ARBA00008273"/>
    </source>
</evidence>
<dbReference type="Pfam" id="PF00206">
    <property type="entry name" value="Lyase_1"/>
    <property type="match status" value="1"/>
</dbReference>
<dbReference type="InterPro" id="IPR024083">
    <property type="entry name" value="Fumarase/histidase_N"/>
</dbReference>
<dbReference type="Gene3D" id="1.10.40.30">
    <property type="entry name" value="Fumarase/aspartase (C-terminal domain)"/>
    <property type="match status" value="1"/>
</dbReference>
<evidence type="ECO:0000256" key="5">
    <source>
        <dbReference type="ARBA" id="ARBA00017058"/>
    </source>
</evidence>
<evidence type="ECO:0000256" key="12">
    <source>
        <dbReference type="NCBIfam" id="TIGR00928"/>
    </source>
</evidence>
<dbReference type="NCBIfam" id="NF006764">
    <property type="entry name" value="PRK09285.1"/>
    <property type="match status" value="1"/>
</dbReference>
<evidence type="ECO:0000259" key="14">
    <source>
        <dbReference type="Pfam" id="PF00206"/>
    </source>
</evidence>
<proteinExistence type="inferred from homology"/>
<comment type="catalytic activity">
    <reaction evidence="8">
        <text>(2S)-2-[5-amino-1-(5-phospho-beta-D-ribosyl)imidazole-4-carboxamido]succinate = 5-amino-1-(5-phospho-beta-D-ribosyl)imidazole-4-carboxamide + fumarate</text>
        <dbReference type="Rhea" id="RHEA:23920"/>
        <dbReference type="ChEBI" id="CHEBI:29806"/>
        <dbReference type="ChEBI" id="CHEBI:58443"/>
        <dbReference type="ChEBI" id="CHEBI:58475"/>
        <dbReference type="EC" id="4.3.2.2"/>
    </reaction>
    <physiologicalReaction direction="left-to-right" evidence="8">
        <dbReference type="Rhea" id="RHEA:23921"/>
    </physiologicalReaction>
</comment>
<dbReference type="InterPro" id="IPR020557">
    <property type="entry name" value="Fumarate_lyase_CS"/>
</dbReference>
<evidence type="ECO:0000256" key="13">
    <source>
        <dbReference type="RuleBase" id="RU361172"/>
    </source>
</evidence>
<gene>
    <name evidence="16" type="ORF">AWR36_003485</name>
</gene>
<comment type="caution">
    <text evidence="16">The sequence shown here is derived from an EMBL/GenBank/DDBJ whole genome shotgun (WGS) entry which is preliminary data.</text>
</comment>
<dbReference type="PROSITE" id="PS00163">
    <property type="entry name" value="FUMARATE_LYASES"/>
    <property type="match status" value="1"/>
</dbReference>
<comment type="pathway">
    <text evidence="2 13">Purine metabolism; AMP biosynthesis via de novo pathway; AMP from IMP: step 2/2.</text>
</comment>
<protein>
    <recommendedName>
        <fullName evidence="5 12">Adenylosuccinate lyase</fullName>
        <shortName evidence="13">ASL</shortName>
        <ecNumber evidence="4 12">4.3.2.2</ecNumber>
    </recommendedName>
    <alternativeName>
        <fullName evidence="10 13">Adenylosuccinase</fullName>
    </alternativeName>
</protein>
<dbReference type="InterPro" id="IPR000362">
    <property type="entry name" value="Fumarate_lyase_fam"/>
</dbReference>
<evidence type="ECO:0000256" key="11">
    <source>
        <dbReference type="ARBA" id="ARBA00049115"/>
    </source>
</evidence>
<dbReference type="SUPFAM" id="SSF48557">
    <property type="entry name" value="L-aspartase-like"/>
    <property type="match status" value="1"/>
</dbReference>
<name>A0ABX4I443_9GAMM</name>
<evidence type="ECO:0000259" key="15">
    <source>
        <dbReference type="Pfam" id="PF08328"/>
    </source>
</evidence>
<comment type="similarity">
    <text evidence="3 13">Belongs to the lyase 1 family. Adenylosuccinate lyase subfamily.</text>
</comment>
<dbReference type="EMBL" id="LRFG02000001">
    <property type="protein sequence ID" value="PCO06818.1"/>
    <property type="molecule type" value="Genomic_DNA"/>
</dbReference>
<sequence length="457" mass="50841">MTVELSALTAVSPIDGRYESKTAPLREIFSEYGLIRARVEVEVRWLQKLSKHAEIAEVPAFDDEASQVLDDIVAKFSIEDAERIKEIERTTNHDVKAVEYFLKEKVSGNAQLAEVNEFIHFACTSEDINNLSHALMLRSGRDQVLLPAMNQIISEVADLAKKFADVPMLSRTHGQTASPTTVGKEFANVVARLRRQVKQIHDVELLGKINGAVGNYNAHLSAYPEVDWAANAEEFVTSLGLSWNPYTTQIEPHDYIAELFDAIARFNTILIDFDRDIWGYISLGYFKQKVVAGEVGSSTMPHKVNPIDFENSEGNLGLANAVFQHLAAKLPISRWQRDLTDSTVLRNMGVGAGYAVIAYAATLKGLGKLEINRDRLAEDLDNAWEVLAEPIQTVMRRYNIEEPYEKLKALTRGQGITRETLKTFIDGLEIPEDAKKTLHGLTPASYIGNAVAQAKGI</sequence>
<dbReference type="InterPro" id="IPR047136">
    <property type="entry name" value="PurB_bact"/>
</dbReference>
<keyword evidence="17" id="KW-1185">Reference proteome</keyword>
<evidence type="ECO:0000313" key="16">
    <source>
        <dbReference type="EMBL" id="PCO06818.1"/>
    </source>
</evidence>
<evidence type="ECO:0000256" key="7">
    <source>
        <dbReference type="ARBA" id="ARBA00023239"/>
    </source>
</evidence>
<comment type="pathway">
    <text evidence="1 13">Purine metabolism; IMP biosynthesis via de novo pathway; 5-amino-1-(5-phospho-D-ribosyl)imidazole-4-carboxamide from 5-amino-1-(5-phospho-D-ribosyl)imidazole-4-carboxylate: step 2/2.</text>
</comment>
<evidence type="ECO:0000256" key="2">
    <source>
        <dbReference type="ARBA" id="ARBA00004734"/>
    </source>
</evidence>
<accession>A0ABX4I443</accession>
<evidence type="ECO:0000313" key="17">
    <source>
        <dbReference type="Proteomes" id="UP000218427"/>
    </source>
</evidence>
<evidence type="ECO:0000256" key="6">
    <source>
        <dbReference type="ARBA" id="ARBA00022755"/>
    </source>
</evidence>
<dbReference type="Gene3D" id="1.10.275.10">
    <property type="entry name" value="Fumarase/aspartase (N-terminal domain)"/>
    <property type="match status" value="1"/>
</dbReference>
<keyword evidence="6 13" id="KW-0658">Purine biosynthesis</keyword>